<organism evidence="1 2">
    <name type="scientific">Dreissena polymorpha</name>
    <name type="common">Zebra mussel</name>
    <name type="synonym">Mytilus polymorpha</name>
    <dbReference type="NCBI Taxonomy" id="45954"/>
    <lineage>
        <taxon>Eukaryota</taxon>
        <taxon>Metazoa</taxon>
        <taxon>Spiralia</taxon>
        <taxon>Lophotrochozoa</taxon>
        <taxon>Mollusca</taxon>
        <taxon>Bivalvia</taxon>
        <taxon>Autobranchia</taxon>
        <taxon>Heteroconchia</taxon>
        <taxon>Euheterodonta</taxon>
        <taxon>Imparidentia</taxon>
        <taxon>Neoheterodontei</taxon>
        <taxon>Myida</taxon>
        <taxon>Dreissenoidea</taxon>
        <taxon>Dreissenidae</taxon>
        <taxon>Dreissena</taxon>
    </lineage>
</organism>
<reference evidence="1" key="2">
    <citation type="submission" date="2020-11" db="EMBL/GenBank/DDBJ databases">
        <authorList>
            <person name="McCartney M.A."/>
            <person name="Auch B."/>
            <person name="Kono T."/>
            <person name="Mallez S."/>
            <person name="Becker A."/>
            <person name="Gohl D.M."/>
            <person name="Silverstein K.A.T."/>
            <person name="Koren S."/>
            <person name="Bechman K.B."/>
            <person name="Herman A."/>
            <person name="Abrahante J.E."/>
            <person name="Garbe J."/>
        </authorList>
    </citation>
    <scope>NUCLEOTIDE SEQUENCE</scope>
    <source>
        <strain evidence="1">Duluth1</strain>
        <tissue evidence="1">Whole animal</tissue>
    </source>
</reference>
<protein>
    <submittedName>
        <fullName evidence="1">Uncharacterized protein</fullName>
    </submittedName>
</protein>
<name>A0A9D4IYC1_DREPO</name>
<gene>
    <name evidence="1" type="ORF">DPMN_146345</name>
</gene>
<accession>A0A9D4IYC1</accession>
<dbReference type="AlphaFoldDB" id="A0A9D4IYC1"/>
<comment type="caution">
    <text evidence="1">The sequence shown here is derived from an EMBL/GenBank/DDBJ whole genome shotgun (WGS) entry which is preliminary data.</text>
</comment>
<evidence type="ECO:0000313" key="1">
    <source>
        <dbReference type="EMBL" id="KAH3792846.1"/>
    </source>
</evidence>
<sequence length="50" mass="5488">MDTPALCAEVAVRPSCPSEYRRASIALWSSPLRTGTRDRRLGDRTAANVL</sequence>
<proteinExistence type="predicted"/>
<dbReference type="Proteomes" id="UP000828390">
    <property type="component" value="Unassembled WGS sequence"/>
</dbReference>
<evidence type="ECO:0000313" key="2">
    <source>
        <dbReference type="Proteomes" id="UP000828390"/>
    </source>
</evidence>
<dbReference type="EMBL" id="JAIWYP010000007">
    <property type="protein sequence ID" value="KAH3792846.1"/>
    <property type="molecule type" value="Genomic_DNA"/>
</dbReference>
<keyword evidence="2" id="KW-1185">Reference proteome</keyword>
<reference evidence="1" key="1">
    <citation type="journal article" date="2019" name="bioRxiv">
        <title>The Genome of the Zebra Mussel, Dreissena polymorpha: A Resource for Invasive Species Research.</title>
        <authorList>
            <person name="McCartney M.A."/>
            <person name="Auch B."/>
            <person name="Kono T."/>
            <person name="Mallez S."/>
            <person name="Zhang Y."/>
            <person name="Obille A."/>
            <person name="Becker A."/>
            <person name="Abrahante J.E."/>
            <person name="Garbe J."/>
            <person name="Badalamenti J.P."/>
            <person name="Herman A."/>
            <person name="Mangelson H."/>
            <person name="Liachko I."/>
            <person name="Sullivan S."/>
            <person name="Sone E.D."/>
            <person name="Koren S."/>
            <person name="Silverstein K.A.T."/>
            <person name="Beckman K.B."/>
            <person name="Gohl D.M."/>
        </authorList>
    </citation>
    <scope>NUCLEOTIDE SEQUENCE</scope>
    <source>
        <strain evidence="1">Duluth1</strain>
        <tissue evidence="1">Whole animal</tissue>
    </source>
</reference>